<keyword evidence="15" id="KW-1185">Reference proteome</keyword>
<evidence type="ECO:0000256" key="7">
    <source>
        <dbReference type="ARBA" id="ARBA00022795"/>
    </source>
</evidence>
<sequence>MAIDSGRLTPSQAALFTDLNQLQKLKTQAGNDQQAALQGVAQEFEQLFMNMMLKSMRQASDVLASDSPFNSGDVKFYQEMFDQQLTLDLSKKDSIGLADIIVKQLSQQHAPVVAPGQDEEKGDQQSMTEQMLSRAFGGGPLPQAPAGNYRAPSASESEQEGNSDMVQPVAQELTDQDKADSETAAVKETLPARFETPAEFIEKLMPLAEQAGKELGVNPNVLLAQAALETGWGKFITRDATSGESSRNLFNIKAHRGWEGDTAKVQTLEYRGGVPEKEQARFRAYDSYADSFSDYVDFLRSNPRYQQALEQGADPTRFVRELHNAGYATDPEYANKIERIFSGDLLAGLGRGAKEG</sequence>
<dbReference type="STRING" id="1122198.SAMN02745729_101500"/>
<evidence type="ECO:0000256" key="2">
    <source>
        <dbReference type="ARBA" id="ARBA00004418"/>
    </source>
</evidence>
<evidence type="ECO:0000256" key="9">
    <source>
        <dbReference type="ARBA" id="ARBA00023295"/>
    </source>
</evidence>
<comment type="subcellular location">
    <subcellularLocation>
        <location evidence="2">Periplasm</location>
    </subcellularLocation>
</comment>
<evidence type="ECO:0000313" key="15">
    <source>
        <dbReference type="Proteomes" id="UP000242469"/>
    </source>
</evidence>
<comment type="similarity">
    <text evidence="4">In the C-terminal section; belongs to the glycosyl hydrolase 73 family.</text>
</comment>
<evidence type="ECO:0000259" key="13">
    <source>
        <dbReference type="SMART" id="SM00047"/>
    </source>
</evidence>
<evidence type="ECO:0000256" key="8">
    <source>
        <dbReference type="ARBA" id="ARBA00022801"/>
    </source>
</evidence>
<evidence type="ECO:0000256" key="5">
    <source>
        <dbReference type="ARBA" id="ARBA00013433"/>
    </source>
</evidence>
<dbReference type="GO" id="GO:0042597">
    <property type="term" value="C:periplasmic space"/>
    <property type="evidence" value="ECO:0007669"/>
    <property type="project" value="UniProtKB-SubCell"/>
</dbReference>
<dbReference type="PANTHER" id="PTHR33308">
    <property type="entry name" value="PEPTIDOGLYCAN HYDROLASE FLGJ"/>
    <property type="match status" value="1"/>
</dbReference>
<evidence type="ECO:0000256" key="6">
    <source>
        <dbReference type="ARBA" id="ARBA00022764"/>
    </source>
</evidence>
<keyword evidence="6" id="KW-0574">Periplasm</keyword>
<evidence type="ECO:0000256" key="12">
    <source>
        <dbReference type="SAM" id="MobiDB-lite"/>
    </source>
</evidence>
<proteinExistence type="inferred from homology"/>
<comment type="function">
    <text evidence="1">Flagellum-specific muramidase which hydrolyzes the peptidoglycan layer to assemble the rod structure in the periplasmic space.</text>
</comment>
<feature type="region of interest" description="Disordered" evidence="12">
    <location>
        <begin position="134"/>
        <end position="165"/>
    </location>
</feature>
<evidence type="ECO:0000256" key="4">
    <source>
        <dbReference type="ARBA" id="ARBA00007974"/>
    </source>
</evidence>
<dbReference type="GO" id="GO:0071973">
    <property type="term" value="P:bacterial-type flagellum-dependent cell motility"/>
    <property type="evidence" value="ECO:0007669"/>
    <property type="project" value="TreeGrafter"/>
</dbReference>
<keyword evidence="7" id="KW-1005">Bacterial flagellum biogenesis</keyword>
<name>A0A1H3YKS1_9GAMM</name>
<dbReference type="SUPFAM" id="SSF53955">
    <property type="entry name" value="Lysozyme-like"/>
    <property type="match status" value="1"/>
</dbReference>
<keyword evidence="10" id="KW-0961">Cell wall biogenesis/degradation</keyword>
<keyword evidence="9" id="KW-0326">Glycosidase</keyword>
<dbReference type="Pfam" id="PF10135">
    <property type="entry name" value="Rod-binding"/>
    <property type="match status" value="1"/>
</dbReference>
<dbReference type="InterPro" id="IPR023346">
    <property type="entry name" value="Lysozyme-like_dom_sf"/>
</dbReference>
<evidence type="ECO:0000256" key="3">
    <source>
        <dbReference type="ARBA" id="ARBA00006880"/>
    </source>
</evidence>
<gene>
    <name evidence="14" type="ORF">SAMN02745729_101500</name>
</gene>
<dbReference type="PANTHER" id="PTHR33308:SF9">
    <property type="entry name" value="PEPTIDOGLYCAN HYDROLASE FLGJ"/>
    <property type="match status" value="1"/>
</dbReference>
<feature type="compositionally biased region" description="Polar residues" evidence="12">
    <location>
        <begin position="154"/>
        <end position="165"/>
    </location>
</feature>
<dbReference type="Gene3D" id="1.10.530.10">
    <property type="match status" value="1"/>
</dbReference>
<evidence type="ECO:0000313" key="14">
    <source>
        <dbReference type="EMBL" id="SEA11552.1"/>
    </source>
</evidence>
<evidence type="ECO:0000256" key="11">
    <source>
        <dbReference type="ARBA" id="ARBA00030835"/>
    </source>
</evidence>
<organism evidence="14 15">
    <name type="scientific">Marinobacterium iners DSM 11526</name>
    <dbReference type="NCBI Taxonomy" id="1122198"/>
    <lineage>
        <taxon>Bacteria</taxon>
        <taxon>Pseudomonadati</taxon>
        <taxon>Pseudomonadota</taxon>
        <taxon>Gammaproteobacteria</taxon>
        <taxon>Oceanospirillales</taxon>
        <taxon>Oceanospirillaceae</taxon>
        <taxon>Marinobacterium</taxon>
    </lineage>
</organism>
<dbReference type="InterPro" id="IPR002901">
    <property type="entry name" value="MGlyc_endo_b_GlcNAc-like_dom"/>
</dbReference>
<dbReference type="Gene3D" id="2.10.70.40">
    <property type="entry name" value="peptidoglycan hydrolase"/>
    <property type="match status" value="1"/>
</dbReference>
<keyword evidence="8" id="KW-0378">Hydrolase</keyword>
<evidence type="ECO:0000256" key="1">
    <source>
        <dbReference type="ARBA" id="ARBA00002954"/>
    </source>
</evidence>
<dbReference type="GO" id="GO:0044780">
    <property type="term" value="P:bacterial-type flagellum assembly"/>
    <property type="evidence" value="ECO:0007669"/>
    <property type="project" value="InterPro"/>
</dbReference>
<dbReference type="InterPro" id="IPR019301">
    <property type="entry name" value="Flagellar_prot_FlgJ_N"/>
</dbReference>
<dbReference type="RefSeq" id="WP_091822539.1">
    <property type="nucleotide sequence ID" value="NZ_FNRJ01000001.1"/>
</dbReference>
<accession>A0A1H3YKS1</accession>
<protein>
    <recommendedName>
        <fullName evidence="5">Peptidoglycan hydrolase FlgJ</fullName>
    </recommendedName>
    <alternativeName>
        <fullName evidence="11">Muramidase FlgJ</fullName>
    </alternativeName>
</protein>
<dbReference type="NCBIfam" id="TIGR02541">
    <property type="entry name" value="flagell_FlgJ"/>
    <property type="match status" value="1"/>
</dbReference>
<dbReference type="Pfam" id="PF01832">
    <property type="entry name" value="Glucosaminidase"/>
    <property type="match status" value="1"/>
</dbReference>
<dbReference type="GO" id="GO:0071555">
    <property type="term" value="P:cell wall organization"/>
    <property type="evidence" value="ECO:0007669"/>
    <property type="project" value="UniProtKB-KW"/>
</dbReference>
<keyword evidence="14" id="KW-0969">Cilium</keyword>
<dbReference type="InterPro" id="IPR051056">
    <property type="entry name" value="Glycosyl_Hydrolase_73"/>
</dbReference>
<dbReference type="InterPro" id="IPR013377">
    <property type="entry name" value="FlgJ"/>
</dbReference>
<dbReference type="GO" id="GO:0004040">
    <property type="term" value="F:amidase activity"/>
    <property type="evidence" value="ECO:0007669"/>
    <property type="project" value="InterPro"/>
</dbReference>
<keyword evidence="14" id="KW-0966">Cell projection</keyword>
<dbReference type="GO" id="GO:0016798">
    <property type="term" value="F:hydrolase activity, acting on glycosyl bonds"/>
    <property type="evidence" value="ECO:0007669"/>
    <property type="project" value="UniProtKB-KW"/>
</dbReference>
<evidence type="ECO:0000256" key="10">
    <source>
        <dbReference type="ARBA" id="ARBA00023316"/>
    </source>
</evidence>
<dbReference type="OrthoDB" id="289937at2"/>
<keyword evidence="14" id="KW-0282">Flagellum</keyword>
<dbReference type="Proteomes" id="UP000242469">
    <property type="component" value="Unassembled WGS sequence"/>
</dbReference>
<comment type="similarity">
    <text evidence="3">In the N-terminal section; belongs to the FlgJ family.</text>
</comment>
<reference evidence="15" key="1">
    <citation type="submission" date="2016-10" db="EMBL/GenBank/DDBJ databases">
        <authorList>
            <person name="Varghese N."/>
            <person name="Submissions S."/>
        </authorList>
    </citation>
    <scope>NUCLEOTIDE SEQUENCE [LARGE SCALE GENOMIC DNA]</scope>
    <source>
        <strain evidence="15">DSM 11526</strain>
    </source>
</reference>
<feature type="domain" description="Mannosyl-glycoprotein endo-beta-N-acetylglucosamidase-like" evidence="13">
    <location>
        <begin position="182"/>
        <end position="350"/>
    </location>
</feature>
<dbReference type="AlphaFoldDB" id="A0A1H3YKS1"/>
<dbReference type="SMART" id="SM00047">
    <property type="entry name" value="LYZ2"/>
    <property type="match status" value="1"/>
</dbReference>
<dbReference type="EMBL" id="FNRJ01000001">
    <property type="protein sequence ID" value="SEA11552.1"/>
    <property type="molecule type" value="Genomic_DNA"/>
</dbReference>